<dbReference type="Pfam" id="PF00961">
    <property type="entry name" value="LAGLIDADG_1"/>
    <property type="match status" value="1"/>
</dbReference>
<dbReference type="GO" id="GO:0004519">
    <property type="term" value="F:endonuclease activity"/>
    <property type="evidence" value="ECO:0007669"/>
    <property type="project" value="InterPro"/>
</dbReference>
<accession>A0A1G2IDZ4</accession>
<name>A0A1G2IDZ4_9BACT</name>
<dbReference type="PANTHER" id="PTHR36181">
    <property type="entry name" value="INTRON-ENCODED ENDONUCLEASE AI3-RELATED"/>
    <property type="match status" value="1"/>
</dbReference>
<evidence type="ECO:0000313" key="3">
    <source>
        <dbReference type="Proteomes" id="UP000178826"/>
    </source>
</evidence>
<dbReference type="InterPro" id="IPR004860">
    <property type="entry name" value="LAGLIDADG_dom"/>
</dbReference>
<dbReference type="InterPro" id="IPR027434">
    <property type="entry name" value="Homing_endonucl"/>
</dbReference>
<gene>
    <name evidence="2" type="ORF">A2998_03010</name>
</gene>
<evidence type="ECO:0000259" key="1">
    <source>
        <dbReference type="Pfam" id="PF00961"/>
    </source>
</evidence>
<evidence type="ECO:0000313" key="2">
    <source>
        <dbReference type="EMBL" id="OGZ72953.1"/>
    </source>
</evidence>
<proteinExistence type="predicted"/>
<dbReference type="SUPFAM" id="SSF55608">
    <property type="entry name" value="Homing endonucleases"/>
    <property type="match status" value="1"/>
</dbReference>
<dbReference type="Gene3D" id="3.10.28.10">
    <property type="entry name" value="Homing endonucleases"/>
    <property type="match status" value="1"/>
</dbReference>
<feature type="domain" description="Homing endonuclease LAGLIDADG" evidence="1">
    <location>
        <begin position="24"/>
        <end position="122"/>
    </location>
</feature>
<dbReference type="AlphaFoldDB" id="A0A1G2IDZ4"/>
<dbReference type="Proteomes" id="UP000178826">
    <property type="component" value="Unassembled WGS sequence"/>
</dbReference>
<organism evidence="2 3">
    <name type="scientific">Candidatus Staskawiczbacteria bacterium RIFCSPLOWO2_01_FULL_37_25b</name>
    <dbReference type="NCBI Taxonomy" id="1802213"/>
    <lineage>
        <taxon>Bacteria</taxon>
        <taxon>Candidatus Staskawicziibacteriota</taxon>
    </lineage>
</organism>
<comment type="caution">
    <text evidence="2">The sequence shown here is derived from an EMBL/GenBank/DDBJ whole genome shotgun (WGS) entry which is preliminary data.</text>
</comment>
<dbReference type="EMBL" id="MHOZ01000030">
    <property type="protein sequence ID" value="OGZ72953.1"/>
    <property type="molecule type" value="Genomic_DNA"/>
</dbReference>
<reference evidence="2 3" key="1">
    <citation type="journal article" date="2016" name="Nat. Commun.">
        <title>Thousands of microbial genomes shed light on interconnected biogeochemical processes in an aquifer system.</title>
        <authorList>
            <person name="Anantharaman K."/>
            <person name="Brown C.T."/>
            <person name="Hug L.A."/>
            <person name="Sharon I."/>
            <person name="Castelle C.J."/>
            <person name="Probst A.J."/>
            <person name="Thomas B.C."/>
            <person name="Singh A."/>
            <person name="Wilkins M.J."/>
            <person name="Karaoz U."/>
            <person name="Brodie E.L."/>
            <person name="Williams K.H."/>
            <person name="Hubbard S.S."/>
            <person name="Banfield J.F."/>
        </authorList>
    </citation>
    <scope>NUCLEOTIDE SEQUENCE [LARGE SCALE GENOMIC DNA]</scope>
</reference>
<dbReference type="PANTHER" id="PTHR36181:SF3">
    <property type="entry name" value="INTRON-ENCODED DNA ENDONUCLEASE AI5 BETA"/>
    <property type="match status" value="1"/>
</dbReference>
<dbReference type="InterPro" id="IPR051289">
    <property type="entry name" value="LAGLIDADG_Endonuclease"/>
</dbReference>
<sequence>MKVKMSNCGQSAGKAFDESLPNYLSGFTDGEGSFNISVINREKDYKHGWKISLCFNISQKDDTIPKLFKNYLGCGKIRYRKDGICYFDVRKTEDLVNIIVSFFKKFPLLSKKDDTFKIFCEALEIVKNKKHLTKSGMEKILELRNKIIVGRKRKYSNDEILSTYQKNPQRLYVKHH</sequence>
<protein>
    <recommendedName>
        <fullName evidence="1">Homing endonuclease LAGLIDADG domain-containing protein</fullName>
    </recommendedName>
</protein>